<dbReference type="RefSeq" id="WP_306996471.1">
    <property type="nucleotide sequence ID" value="NZ_JAUSUT010000001.1"/>
</dbReference>
<dbReference type="PANTHER" id="PTHR43540:SF6">
    <property type="entry name" value="ISOCHORISMATASE-LIKE DOMAIN-CONTAINING PROTEIN"/>
    <property type="match status" value="1"/>
</dbReference>
<accession>A0ABU0F2A6</accession>
<dbReference type="InterPro" id="IPR050272">
    <property type="entry name" value="Isochorismatase-like_hydrls"/>
</dbReference>
<dbReference type="Gene3D" id="3.40.50.850">
    <property type="entry name" value="Isochorismatase-like"/>
    <property type="match status" value="1"/>
</dbReference>
<dbReference type="EMBL" id="JAUSUT010000001">
    <property type="protein sequence ID" value="MDQ0381707.1"/>
    <property type="molecule type" value="Genomic_DNA"/>
</dbReference>
<keyword evidence="4" id="KW-1185">Reference proteome</keyword>
<sequence length="211" mass="22523">MDEYTRPEFSRSALLTIDLQQDFLDIPGTRAVLPAVRRLTRAFLDAGRPVVHAVRLYRPDGSNAERCRRATIAAGSTMAAPGSAGSQLADGLGGVLDHETLLAGEVQEFRPGEYAMYKPRWSAFFRTPLAEHLAPVTTVVVTGANYPNCPRSTLIEATELDFRTVAVRDAISGWADAADRELAGLGIACLPEAEVLSGLAGVTACRGGTAH</sequence>
<dbReference type="SUPFAM" id="SSF52499">
    <property type="entry name" value="Isochorismatase-like hydrolases"/>
    <property type="match status" value="1"/>
</dbReference>
<dbReference type="PANTHER" id="PTHR43540">
    <property type="entry name" value="PEROXYUREIDOACRYLATE/UREIDOACRYLATE AMIDOHYDROLASE-RELATED"/>
    <property type="match status" value="1"/>
</dbReference>
<feature type="domain" description="Isochorismatase-like" evidence="2">
    <location>
        <begin position="12"/>
        <end position="176"/>
    </location>
</feature>
<dbReference type="CDD" id="cd00431">
    <property type="entry name" value="cysteine_hydrolases"/>
    <property type="match status" value="1"/>
</dbReference>
<keyword evidence="1" id="KW-0378">Hydrolase</keyword>
<dbReference type="InterPro" id="IPR036380">
    <property type="entry name" value="Isochorismatase-like_sf"/>
</dbReference>
<dbReference type="Pfam" id="PF00857">
    <property type="entry name" value="Isochorismatase"/>
    <property type="match status" value="1"/>
</dbReference>
<proteinExistence type="predicted"/>
<dbReference type="Proteomes" id="UP001229651">
    <property type="component" value="Unassembled WGS sequence"/>
</dbReference>
<organism evidence="3 4">
    <name type="scientific">Amycolatopsis thermophila</name>
    <dbReference type="NCBI Taxonomy" id="206084"/>
    <lineage>
        <taxon>Bacteria</taxon>
        <taxon>Bacillati</taxon>
        <taxon>Actinomycetota</taxon>
        <taxon>Actinomycetes</taxon>
        <taxon>Pseudonocardiales</taxon>
        <taxon>Pseudonocardiaceae</taxon>
        <taxon>Amycolatopsis</taxon>
    </lineage>
</organism>
<name>A0ABU0F2A6_9PSEU</name>
<evidence type="ECO:0000256" key="1">
    <source>
        <dbReference type="ARBA" id="ARBA00022801"/>
    </source>
</evidence>
<evidence type="ECO:0000313" key="3">
    <source>
        <dbReference type="EMBL" id="MDQ0381707.1"/>
    </source>
</evidence>
<dbReference type="InterPro" id="IPR000868">
    <property type="entry name" value="Isochorismatase-like_dom"/>
</dbReference>
<gene>
    <name evidence="3" type="ORF">FB470_005701</name>
</gene>
<evidence type="ECO:0000313" key="4">
    <source>
        <dbReference type="Proteomes" id="UP001229651"/>
    </source>
</evidence>
<comment type="caution">
    <text evidence="3">The sequence shown here is derived from an EMBL/GenBank/DDBJ whole genome shotgun (WGS) entry which is preliminary data.</text>
</comment>
<protein>
    <submittedName>
        <fullName evidence="3">Nicotinamidase-related amidase</fullName>
    </submittedName>
</protein>
<evidence type="ECO:0000259" key="2">
    <source>
        <dbReference type="Pfam" id="PF00857"/>
    </source>
</evidence>
<reference evidence="3 4" key="1">
    <citation type="submission" date="2023-07" db="EMBL/GenBank/DDBJ databases">
        <title>Sequencing the genomes of 1000 actinobacteria strains.</title>
        <authorList>
            <person name="Klenk H.-P."/>
        </authorList>
    </citation>
    <scope>NUCLEOTIDE SEQUENCE [LARGE SCALE GENOMIC DNA]</scope>
    <source>
        <strain evidence="3 4">DSM 45805</strain>
    </source>
</reference>